<feature type="region of interest" description="Disordered" evidence="1">
    <location>
        <begin position="35"/>
        <end position="70"/>
    </location>
</feature>
<evidence type="ECO:0000313" key="3">
    <source>
        <dbReference type="Proteomes" id="UP000008975"/>
    </source>
</evidence>
<evidence type="ECO:0000256" key="1">
    <source>
        <dbReference type="SAM" id="MobiDB-lite"/>
    </source>
</evidence>
<protein>
    <submittedName>
        <fullName evidence="2">Uncharacterized protein</fullName>
    </submittedName>
</protein>
<evidence type="ECO:0000313" key="2">
    <source>
        <dbReference type="EMBL" id="BAJ73256.1"/>
    </source>
</evidence>
<proteinExistence type="predicted"/>
<dbReference type="KEGG" id="mts:MTES_0292"/>
<dbReference type="EMBL" id="AP012052">
    <property type="protein sequence ID" value="BAJ73256.1"/>
    <property type="molecule type" value="Genomic_DNA"/>
</dbReference>
<reference evidence="2 3" key="1">
    <citation type="journal article" date="2011" name="J. Bacteriol.">
        <title>Genome sequence of Microbacterium testaceum StLB037, an N-acylhomoserine lactone-degrading bacterium isolated from potato leaves.</title>
        <authorList>
            <person name="Morohoshi T."/>
            <person name="Wang W.-Z."/>
            <person name="Someya N."/>
            <person name="Ikeda T."/>
        </authorList>
    </citation>
    <scope>NUCLEOTIDE SEQUENCE [LARGE SCALE GENOMIC DNA]</scope>
    <source>
        <strain evidence="2 3">StLB037</strain>
    </source>
</reference>
<dbReference type="STRING" id="979556.MTES_0292"/>
<gene>
    <name evidence="2" type="ordered locus">MTES_0292</name>
</gene>
<dbReference type="Proteomes" id="UP000008975">
    <property type="component" value="Chromosome"/>
</dbReference>
<dbReference type="HOGENOM" id="CLU_2753413_0_0_11"/>
<feature type="compositionally biased region" description="Basic residues" evidence="1">
    <location>
        <begin position="38"/>
        <end position="47"/>
    </location>
</feature>
<organism evidence="2 3">
    <name type="scientific">Microbacterium testaceum (strain StLB037)</name>
    <dbReference type="NCBI Taxonomy" id="979556"/>
    <lineage>
        <taxon>Bacteria</taxon>
        <taxon>Bacillati</taxon>
        <taxon>Actinomycetota</taxon>
        <taxon>Actinomycetes</taxon>
        <taxon>Micrococcales</taxon>
        <taxon>Microbacteriaceae</taxon>
        <taxon>Microbacterium</taxon>
    </lineage>
</organism>
<accession>E8N9K9</accession>
<reference key="2">
    <citation type="submission" date="2011-02" db="EMBL/GenBank/DDBJ databases">
        <title>Genome sequence of Microbacterium testaceum StLB037.</title>
        <authorList>
            <person name="Morohoshi T."/>
            <person name="Wang W.Z."/>
            <person name="Someya N."/>
            <person name="Ikeda T."/>
        </authorList>
    </citation>
    <scope>NUCLEOTIDE SEQUENCE</scope>
    <source>
        <strain>StLB037</strain>
    </source>
</reference>
<sequence>MRVLVHVESHRESRLRGTVGCHPAEIVAERQVIEAHSHPTHGRRPGNRRVAEASAQDGNTAGRRTDRSRA</sequence>
<dbReference type="AlphaFoldDB" id="E8N9K9"/>
<name>E8N9K9_MICTS</name>